<dbReference type="CDD" id="cd01647">
    <property type="entry name" value="RT_LTR"/>
    <property type="match status" value="1"/>
</dbReference>
<dbReference type="EMBL" id="SMMG02000005">
    <property type="protein sequence ID" value="KAA3473812.1"/>
    <property type="molecule type" value="Genomic_DNA"/>
</dbReference>
<evidence type="ECO:0000313" key="4">
    <source>
        <dbReference type="EMBL" id="KAA3473812.1"/>
    </source>
</evidence>
<dbReference type="Pfam" id="PF24626">
    <property type="entry name" value="SH3_Tf2-1"/>
    <property type="match status" value="1"/>
</dbReference>
<dbReference type="InterPro" id="IPR043502">
    <property type="entry name" value="DNA/RNA_pol_sf"/>
</dbReference>
<dbReference type="InterPro" id="IPR043128">
    <property type="entry name" value="Rev_trsase/Diguanyl_cyclase"/>
</dbReference>
<evidence type="ECO:0000259" key="3">
    <source>
        <dbReference type="Pfam" id="PF24626"/>
    </source>
</evidence>
<dbReference type="InterPro" id="IPR032567">
    <property type="entry name" value="RTL1-rel"/>
</dbReference>
<protein>
    <submittedName>
        <fullName evidence="4">DNA/RNA polymerases superfamily protein</fullName>
    </submittedName>
</protein>
<reference evidence="5" key="1">
    <citation type="journal article" date="2019" name="Plant Biotechnol. J.">
        <title>Genome sequencing of the Australian wild diploid species Gossypium australe highlights disease resistance and delayed gland morphogenesis.</title>
        <authorList>
            <person name="Cai Y."/>
            <person name="Cai X."/>
            <person name="Wang Q."/>
            <person name="Wang P."/>
            <person name="Zhang Y."/>
            <person name="Cai C."/>
            <person name="Xu Y."/>
            <person name="Wang K."/>
            <person name="Zhou Z."/>
            <person name="Wang C."/>
            <person name="Geng S."/>
            <person name="Li B."/>
            <person name="Dong Q."/>
            <person name="Hou Y."/>
            <person name="Wang H."/>
            <person name="Ai P."/>
            <person name="Liu Z."/>
            <person name="Yi F."/>
            <person name="Sun M."/>
            <person name="An G."/>
            <person name="Cheng J."/>
            <person name="Zhang Y."/>
            <person name="Shi Q."/>
            <person name="Xie Y."/>
            <person name="Shi X."/>
            <person name="Chang Y."/>
            <person name="Huang F."/>
            <person name="Chen Y."/>
            <person name="Hong S."/>
            <person name="Mi L."/>
            <person name="Sun Q."/>
            <person name="Zhang L."/>
            <person name="Zhou B."/>
            <person name="Peng R."/>
            <person name="Zhang X."/>
            <person name="Liu F."/>
        </authorList>
    </citation>
    <scope>NUCLEOTIDE SEQUENCE [LARGE SCALE GENOMIC DNA]</scope>
    <source>
        <strain evidence="5">cv. PA1801</strain>
    </source>
</reference>
<feature type="domain" description="Tf2-1-like SH3-like" evidence="3">
    <location>
        <begin position="416"/>
        <end position="480"/>
    </location>
</feature>
<name>A0A5B6VXZ2_9ROSI</name>
<dbReference type="PANTHER" id="PTHR15503:SF45">
    <property type="entry name" value="RNA-DIRECTED DNA POLYMERASE HOMOLOG"/>
    <property type="match status" value="1"/>
</dbReference>
<dbReference type="Gene3D" id="3.10.10.10">
    <property type="entry name" value="HIV Type 1 Reverse Transcriptase, subunit A, domain 1"/>
    <property type="match status" value="1"/>
</dbReference>
<dbReference type="OrthoDB" id="1749844at2759"/>
<gene>
    <name evidence="4" type="ORF">EPI10_024163</name>
</gene>
<proteinExistence type="predicted"/>
<dbReference type="Pfam" id="PF08284">
    <property type="entry name" value="RVP_2"/>
    <property type="match status" value="1"/>
</dbReference>
<keyword evidence="5" id="KW-1185">Reference proteome</keyword>
<dbReference type="PANTHER" id="PTHR15503">
    <property type="entry name" value="LDOC1 RELATED"/>
    <property type="match status" value="1"/>
</dbReference>
<feature type="region of interest" description="Disordered" evidence="1">
    <location>
        <begin position="1"/>
        <end position="21"/>
    </location>
</feature>
<dbReference type="Proteomes" id="UP000325315">
    <property type="component" value="Unassembled WGS sequence"/>
</dbReference>
<dbReference type="InterPro" id="IPR056924">
    <property type="entry name" value="SH3_Tf2-1"/>
</dbReference>
<dbReference type="SUPFAM" id="SSF56672">
    <property type="entry name" value="DNA/RNA polymerases"/>
    <property type="match status" value="1"/>
</dbReference>
<comment type="caution">
    <text evidence="4">The sequence shown here is derived from an EMBL/GenBank/DDBJ whole genome shotgun (WGS) entry which is preliminary data.</text>
</comment>
<dbReference type="InterPro" id="IPR041577">
    <property type="entry name" value="RT_RNaseH_2"/>
</dbReference>
<organism evidence="4 5">
    <name type="scientific">Gossypium australe</name>
    <dbReference type="NCBI Taxonomy" id="47621"/>
    <lineage>
        <taxon>Eukaryota</taxon>
        <taxon>Viridiplantae</taxon>
        <taxon>Streptophyta</taxon>
        <taxon>Embryophyta</taxon>
        <taxon>Tracheophyta</taxon>
        <taxon>Spermatophyta</taxon>
        <taxon>Magnoliopsida</taxon>
        <taxon>eudicotyledons</taxon>
        <taxon>Gunneridae</taxon>
        <taxon>Pentapetalae</taxon>
        <taxon>rosids</taxon>
        <taxon>malvids</taxon>
        <taxon>Malvales</taxon>
        <taxon>Malvaceae</taxon>
        <taxon>Malvoideae</taxon>
        <taxon>Gossypium</taxon>
    </lineage>
</organism>
<accession>A0A5B6VXZ2</accession>
<sequence length="557" mass="63276">MSMASVGTAKPNKPEYERSGKQNFGECRMNEKACFRCGRPPRNVGNKSGSRGVTRDTAVRSKARAPGRTLIFALAKNLQELSVNDLGLLFPVDLKLLPFDEFDVILVMDWLTLHDDVVNCKRKTIELRCQNNEIIQIESEELNGLPIVISSMSTQRYVRKGCDVYLAYVLDTKVSESNIESVQVVCEYPDVFPEELLGLPPIREVEFAIHLVLGTSLISIAPYRMAPIELKELKAQLQELTDKGFARPSFSPWGAPVLFVKKKDGSMRMCIDYRQLNKVTIKNKYQLPRIDYLFDQLKGATVFSKIDLKSEAPVLVQPESGKEFIIYSDTSLNGLGFVLMQEGKVIAYASRQLKPHEKNYPTHDLKLATIVFALKIWRHHLFANVVADALSRKSLFALRTMNTQLTLSDDGSIVIGEKVFLKVSSWKKILCFGCKGKLSPHFIGPHEIIERIGLVAYRLALPTELEKIHNVFHVSMLHRYTSDPSHVISPSEIEIQPDMTYNKEPIRILARDVKELRNKRIALVKVLLQRQGIEEATWKPEEAMRKQYPNLFNGKIF</sequence>
<evidence type="ECO:0000259" key="2">
    <source>
        <dbReference type="Pfam" id="PF17919"/>
    </source>
</evidence>
<evidence type="ECO:0000313" key="5">
    <source>
        <dbReference type="Proteomes" id="UP000325315"/>
    </source>
</evidence>
<dbReference type="AlphaFoldDB" id="A0A5B6VXZ2"/>
<feature type="domain" description="Reverse transcriptase/retrotransposon-derived protein RNase H-like" evidence="2">
    <location>
        <begin position="310"/>
        <end position="383"/>
    </location>
</feature>
<evidence type="ECO:0000256" key="1">
    <source>
        <dbReference type="SAM" id="MobiDB-lite"/>
    </source>
</evidence>
<dbReference type="Pfam" id="PF17919">
    <property type="entry name" value="RT_RNaseH_2"/>
    <property type="match status" value="1"/>
</dbReference>
<dbReference type="Gene3D" id="3.30.70.270">
    <property type="match status" value="1"/>
</dbReference>